<keyword evidence="6" id="KW-1185">Reference proteome</keyword>
<dbReference type="SMART" id="SM00320">
    <property type="entry name" value="WD40"/>
    <property type="match status" value="11"/>
</dbReference>
<feature type="repeat" description="WD" evidence="3">
    <location>
        <begin position="942"/>
        <end position="983"/>
    </location>
</feature>
<feature type="repeat" description="WD" evidence="3">
    <location>
        <begin position="1092"/>
        <end position="1133"/>
    </location>
</feature>
<dbReference type="InterPro" id="IPR036322">
    <property type="entry name" value="WD40_repeat_dom_sf"/>
</dbReference>
<dbReference type="PANTHER" id="PTHR44156">
    <property type="entry name" value="SUPERNUMERARY LIMBS, ISOFORM B-RELATED"/>
    <property type="match status" value="1"/>
</dbReference>
<dbReference type="InterPro" id="IPR027417">
    <property type="entry name" value="P-loop_NTPase"/>
</dbReference>
<keyword evidence="1 3" id="KW-0853">WD repeat</keyword>
<dbReference type="InterPro" id="IPR015943">
    <property type="entry name" value="WD40/YVTN_repeat-like_dom_sf"/>
</dbReference>
<gene>
    <name evidence="5" type="ORF">BT96DRAFT_1016720</name>
</gene>
<evidence type="ECO:0000259" key="4">
    <source>
        <dbReference type="Pfam" id="PF24883"/>
    </source>
</evidence>
<dbReference type="GO" id="GO:0007166">
    <property type="term" value="P:cell surface receptor signaling pathway"/>
    <property type="evidence" value="ECO:0007669"/>
    <property type="project" value="InterPro"/>
</dbReference>
<feature type="repeat" description="WD" evidence="3">
    <location>
        <begin position="1178"/>
        <end position="1219"/>
    </location>
</feature>
<dbReference type="InterPro" id="IPR011047">
    <property type="entry name" value="Quinoprotein_ADH-like_sf"/>
</dbReference>
<evidence type="ECO:0000256" key="3">
    <source>
        <dbReference type="PROSITE-ProRule" id="PRU00221"/>
    </source>
</evidence>
<evidence type="ECO:0000313" key="6">
    <source>
        <dbReference type="Proteomes" id="UP000799118"/>
    </source>
</evidence>
<feature type="repeat" description="WD" evidence="3">
    <location>
        <begin position="737"/>
        <end position="778"/>
    </location>
</feature>
<dbReference type="OrthoDB" id="538223at2759"/>
<dbReference type="SUPFAM" id="SSF52540">
    <property type="entry name" value="P-loop containing nucleoside triphosphate hydrolases"/>
    <property type="match status" value="1"/>
</dbReference>
<dbReference type="EMBL" id="ML769421">
    <property type="protein sequence ID" value="KAE9403887.1"/>
    <property type="molecule type" value="Genomic_DNA"/>
</dbReference>
<reference evidence="5" key="1">
    <citation type="journal article" date="2019" name="Environ. Microbiol.">
        <title>Fungal ecological strategies reflected in gene transcription - a case study of two litter decomposers.</title>
        <authorList>
            <person name="Barbi F."/>
            <person name="Kohler A."/>
            <person name="Barry K."/>
            <person name="Baskaran P."/>
            <person name="Daum C."/>
            <person name="Fauchery L."/>
            <person name="Ihrmark K."/>
            <person name="Kuo A."/>
            <person name="LaButti K."/>
            <person name="Lipzen A."/>
            <person name="Morin E."/>
            <person name="Grigoriev I.V."/>
            <person name="Henrissat B."/>
            <person name="Lindahl B."/>
            <person name="Martin F."/>
        </authorList>
    </citation>
    <scope>NUCLEOTIDE SEQUENCE</scope>
    <source>
        <strain evidence="5">JB14</strain>
    </source>
</reference>
<keyword evidence="2" id="KW-0677">Repeat</keyword>
<dbReference type="CDD" id="cd21037">
    <property type="entry name" value="MLKL_NTD"/>
    <property type="match status" value="1"/>
</dbReference>
<feature type="repeat" description="WD" evidence="3">
    <location>
        <begin position="1259"/>
        <end position="1278"/>
    </location>
</feature>
<feature type="repeat" description="WD" evidence="3">
    <location>
        <begin position="1221"/>
        <end position="1262"/>
    </location>
</feature>
<evidence type="ECO:0000256" key="2">
    <source>
        <dbReference type="ARBA" id="ARBA00022737"/>
    </source>
</evidence>
<protein>
    <submittedName>
        <fullName evidence="5">WD40 repeat-like protein</fullName>
    </submittedName>
</protein>
<dbReference type="Gene3D" id="2.130.10.10">
    <property type="entry name" value="YVTN repeat-like/Quinoprotein amine dehydrogenase"/>
    <property type="match status" value="5"/>
</dbReference>
<dbReference type="SUPFAM" id="SSF50978">
    <property type="entry name" value="WD40 repeat-like"/>
    <property type="match status" value="2"/>
</dbReference>
<feature type="repeat" description="WD" evidence="3">
    <location>
        <begin position="852"/>
        <end position="893"/>
    </location>
</feature>
<dbReference type="Pfam" id="PF00400">
    <property type="entry name" value="WD40"/>
    <property type="match status" value="12"/>
</dbReference>
<feature type="repeat" description="WD" evidence="3">
    <location>
        <begin position="895"/>
        <end position="936"/>
    </location>
</feature>
<dbReference type="PRINTS" id="PR00320">
    <property type="entry name" value="GPROTEINBRPT"/>
</dbReference>
<dbReference type="Gene3D" id="1.20.930.20">
    <property type="entry name" value="Adaptor protein Cbl, N-terminal domain"/>
    <property type="match status" value="1"/>
</dbReference>
<dbReference type="PROSITE" id="PS00678">
    <property type="entry name" value="WD_REPEATS_1"/>
    <property type="match status" value="10"/>
</dbReference>
<organism evidence="5 6">
    <name type="scientific">Gymnopus androsaceus JB14</name>
    <dbReference type="NCBI Taxonomy" id="1447944"/>
    <lineage>
        <taxon>Eukaryota</taxon>
        <taxon>Fungi</taxon>
        <taxon>Dikarya</taxon>
        <taxon>Basidiomycota</taxon>
        <taxon>Agaricomycotina</taxon>
        <taxon>Agaricomycetes</taxon>
        <taxon>Agaricomycetidae</taxon>
        <taxon>Agaricales</taxon>
        <taxon>Marasmiineae</taxon>
        <taxon>Omphalotaceae</taxon>
        <taxon>Gymnopus</taxon>
    </lineage>
</organism>
<evidence type="ECO:0000256" key="1">
    <source>
        <dbReference type="ARBA" id="ARBA00022574"/>
    </source>
</evidence>
<sequence>MSFAPQTSSRMANNFGTDVISILKLAREGTSGLGIFGIELMLCFIISFLTLNNSSSNIPIELHKRLQDLSGTLQRIAKECTHLASKGGIRQFLHADDTKAKIEDIRQAIRDALQEFSFHGGVSIEILVENIQITVGDIHKMTADIQQAAGEIQKRTGNTQETEGIVVNSMKLSSIVNQLNFVPARFDAADTPSICLKGTHVQLLDQLHSLALGSLDPKKQIIWIHGVPGCGKSTIAKSLAVKLDEEQALAASFFFSRGHESRSNFNNVFCTIAHQIAMFNQQFCDTLAAILAKDDQLAQATPDIQLKKLIIEPLSKLPQTKDPWVLIFDALDECIGGTGLLELLCKEMGNLMINLHTVITSHPDHPICMWFHEDPLKSSTHIIILDNIDEGVVSSDILWYLEYNLLLADYTQGLFICASTAVKHIRDRCGHSPEASIAQILQLKSGLIDDLYAHILQELIPEDDIDLLENYQHIFLSAFLHFQNFWAMEMDDGDVEAMLQLMSSVLIMPTKKDDAVRVAHLSFWEYATSKGTRKVAHSKFKYRPELELDAQKQHEYILHAAFSVMKAELKFNICHLESSFLPNDQVVDFQEKVHRYIGGHLSYSCRLWSAHLNELKSIHTITMQQCLKGFLEKEILWWLEVMSLLKQVATAAPAVLSIADWSKGINDELTTTAHDTVNFIRAFSNAISLSAPHIYISALPFSPSGSIIWKNFAGNYPNKLSLDIGQQTSWPAIQLVLAGHTQDVSAVALSSDGKRVVSGSTDNIVMIWNAETGEQILEPLLGHTSQVVYVGFSADGKKVVSGSRDKTIRIWNAETGEQIVEPILGHRVVSASHDDTIQIWNAETGEQVAGPMLGHTGSVTSVAFSSDGKYVVSGSYDKTIRIWNAETGEQILEPLLGHTDRVTSVGFSPDDKKIISGSADGIIRIWNIETEEPVLKLVLEPMVGQTSGVTSVQFSAEGKKIVSGHWDSTVQIWSAETGEQIVEPLLGHTSYITSVGFSADGKRVASGSGDKTIRIWNAESGEHILEPMLGHSGLVMSVGLSSDGKQVISGSADTTVRIWNAETGEQVLEPLKGHTSWVTSNAETGEQLVGPISGHTENILSVELSSNGKRIASGSHDKTLRIWNAETGEQVVEPIEKHTDSVRSVGFSLDGKRVVSGSHDNTVQIWNAETGEQVLEAFLGHTAEVITVGFSSDTKRVVSGSLDNTIRIWTAETGEQVLEPLLGHTDAVASIGFSSDGKRVVSGSFDNTVQIWNAETADGRRVVSGSEDMTIRIWNVESPVDTYFPAIARYPDPFAMNDGWIHGKNSELLFWVPPKHRVALWRPNNTLVIGQNPTRLNFDKFVFGKNWQACYSSDTLA</sequence>
<dbReference type="InterPro" id="IPR059179">
    <property type="entry name" value="MLKL-like_MCAfunc"/>
</dbReference>
<dbReference type="Pfam" id="PF24883">
    <property type="entry name" value="NPHP3_N"/>
    <property type="match status" value="1"/>
</dbReference>
<dbReference type="InterPro" id="IPR053299">
    <property type="entry name" value="ASTRA_WD_repeat"/>
</dbReference>
<dbReference type="InterPro" id="IPR001680">
    <property type="entry name" value="WD40_rpt"/>
</dbReference>
<dbReference type="PROSITE" id="PS50294">
    <property type="entry name" value="WD_REPEATS_REGION"/>
    <property type="match status" value="11"/>
</dbReference>
<dbReference type="InterPro" id="IPR056884">
    <property type="entry name" value="NPHP3-like_N"/>
</dbReference>
<dbReference type="InterPro" id="IPR036537">
    <property type="entry name" value="Adaptor_Cbl_N_dom_sf"/>
</dbReference>
<dbReference type="CDD" id="cd00200">
    <property type="entry name" value="WD40"/>
    <property type="match status" value="2"/>
</dbReference>
<dbReference type="SUPFAM" id="SSF50998">
    <property type="entry name" value="Quinoprotein alcohol dehydrogenase-like"/>
    <property type="match status" value="1"/>
</dbReference>
<evidence type="ECO:0000313" key="5">
    <source>
        <dbReference type="EMBL" id="KAE9403887.1"/>
    </source>
</evidence>
<feature type="repeat" description="WD" evidence="3">
    <location>
        <begin position="1135"/>
        <end position="1176"/>
    </location>
</feature>
<feature type="repeat" description="WD" evidence="3">
    <location>
        <begin position="825"/>
        <end position="850"/>
    </location>
</feature>
<name>A0A6A4I406_9AGAR</name>
<proteinExistence type="predicted"/>
<feature type="repeat" description="WD" evidence="3">
    <location>
        <begin position="1028"/>
        <end position="1069"/>
    </location>
</feature>
<feature type="repeat" description="WD" evidence="3">
    <location>
        <begin position="985"/>
        <end position="1026"/>
    </location>
</feature>
<dbReference type="PROSITE" id="PS50082">
    <property type="entry name" value="WD_REPEATS_2"/>
    <property type="match status" value="13"/>
</dbReference>
<dbReference type="Proteomes" id="UP000799118">
    <property type="component" value="Unassembled WGS sequence"/>
</dbReference>
<accession>A0A6A4I406</accession>
<dbReference type="InterPro" id="IPR019775">
    <property type="entry name" value="WD40_repeat_CS"/>
</dbReference>
<dbReference type="Gene3D" id="3.40.50.300">
    <property type="entry name" value="P-loop containing nucleotide triphosphate hydrolases"/>
    <property type="match status" value="1"/>
</dbReference>
<feature type="domain" description="Nephrocystin 3-like N-terminal" evidence="4">
    <location>
        <begin position="218"/>
        <end position="361"/>
    </location>
</feature>
<dbReference type="InterPro" id="IPR020472">
    <property type="entry name" value="WD40_PAC1"/>
</dbReference>
<feature type="repeat" description="WD" evidence="3">
    <location>
        <begin position="780"/>
        <end position="821"/>
    </location>
</feature>